<keyword evidence="3" id="KW-0597">Phosphoprotein</keyword>
<dbReference type="InterPro" id="IPR051841">
    <property type="entry name" value="MT-Golgi_org_protein"/>
</dbReference>
<dbReference type="PANTHER" id="PTHR18902:SF25">
    <property type="entry name" value="GRIP AND COILED-COIL DOMAIN-CONTAINING PROTEIN 2"/>
    <property type="match status" value="1"/>
</dbReference>
<protein>
    <submittedName>
        <fullName evidence="6">GRIP and coiled-coil domain-containing 2</fullName>
    </submittedName>
</protein>
<accession>A0A498M892</accession>
<feature type="coiled-coil region" evidence="5">
    <location>
        <begin position="192"/>
        <end position="251"/>
    </location>
</feature>
<dbReference type="GO" id="GO:0034499">
    <property type="term" value="P:late endosome to Golgi transport"/>
    <property type="evidence" value="ECO:0007669"/>
    <property type="project" value="TreeGrafter"/>
</dbReference>
<keyword evidence="2" id="KW-0963">Cytoplasm</keyword>
<evidence type="ECO:0000313" key="7">
    <source>
        <dbReference type="Proteomes" id="UP000290572"/>
    </source>
</evidence>
<dbReference type="AlphaFoldDB" id="A0A498M892"/>
<evidence type="ECO:0000256" key="4">
    <source>
        <dbReference type="ARBA" id="ARBA00023054"/>
    </source>
</evidence>
<organism evidence="6 7">
    <name type="scientific">Labeo rohita</name>
    <name type="common">Indian major carp</name>
    <name type="synonym">Cyprinus rohita</name>
    <dbReference type="NCBI Taxonomy" id="84645"/>
    <lineage>
        <taxon>Eukaryota</taxon>
        <taxon>Metazoa</taxon>
        <taxon>Chordata</taxon>
        <taxon>Craniata</taxon>
        <taxon>Vertebrata</taxon>
        <taxon>Euteleostomi</taxon>
        <taxon>Actinopterygii</taxon>
        <taxon>Neopterygii</taxon>
        <taxon>Teleostei</taxon>
        <taxon>Ostariophysi</taxon>
        <taxon>Cypriniformes</taxon>
        <taxon>Cyprinidae</taxon>
        <taxon>Labeoninae</taxon>
        <taxon>Labeonini</taxon>
        <taxon>Labeo</taxon>
    </lineage>
</organism>
<dbReference type="GO" id="GO:0005794">
    <property type="term" value="C:Golgi apparatus"/>
    <property type="evidence" value="ECO:0007669"/>
    <property type="project" value="TreeGrafter"/>
</dbReference>
<evidence type="ECO:0000256" key="2">
    <source>
        <dbReference type="ARBA" id="ARBA00022490"/>
    </source>
</evidence>
<dbReference type="STRING" id="84645.A0A498M892"/>
<dbReference type="PANTHER" id="PTHR18902">
    <property type="entry name" value="NUCLEAR MITOTIC APPARATUS PROTEIN 1-RELATED"/>
    <property type="match status" value="1"/>
</dbReference>
<evidence type="ECO:0000313" key="6">
    <source>
        <dbReference type="EMBL" id="RXN13845.1"/>
    </source>
</evidence>
<comment type="subcellular location">
    <subcellularLocation>
        <location evidence="1">Cytoplasm</location>
    </subcellularLocation>
</comment>
<evidence type="ECO:0000256" key="1">
    <source>
        <dbReference type="ARBA" id="ARBA00004496"/>
    </source>
</evidence>
<proteinExistence type="predicted"/>
<name>A0A498M892_LABRO</name>
<evidence type="ECO:0000256" key="3">
    <source>
        <dbReference type="ARBA" id="ARBA00022553"/>
    </source>
</evidence>
<feature type="coiled-coil region" evidence="5">
    <location>
        <begin position="3"/>
        <end position="128"/>
    </location>
</feature>
<dbReference type="Proteomes" id="UP000290572">
    <property type="component" value="Unassembled WGS sequence"/>
</dbReference>
<sequence>MEMADYEKLVKELNHKLSEKDKQMEEHEMHIQTQKEREQRLNEEIESLKLLVDQTEDKASRMKQLLVKTKKDLADAKQKEAAQMISQSALRGDLEAHQQQLEELKIQCSELTAERHRLQEQLKLMNEQHQRTSSSYQLSLSALQDECTAAKADLATTVSEFESYKVRVHNVLKQQKHKSSAQSDGDAFKQEREHMEAMVEQLRSRLQETQQSLQSSTSELQQLQVEHDMLLERHNKILQETVSKEAELRERYRHAHLNMPSYCLRLTRVELCNYKAQENLDGIHLI</sequence>
<comment type="caution">
    <text evidence="6">The sequence shown here is derived from an EMBL/GenBank/DDBJ whole genome shotgun (WGS) entry which is preliminary data.</text>
</comment>
<reference evidence="6 7" key="1">
    <citation type="submission" date="2018-03" db="EMBL/GenBank/DDBJ databases">
        <title>Draft genome sequence of Rohu Carp (Labeo rohita).</title>
        <authorList>
            <person name="Das P."/>
            <person name="Kushwaha B."/>
            <person name="Joshi C.G."/>
            <person name="Kumar D."/>
            <person name="Nagpure N.S."/>
            <person name="Sahoo L."/>
            <person name="Das S.P."/>
            <person name="Bit A."/>
            <person name="Patnaik S."/>
            <person name="Meher P.K."/>
            <person name="Jayasankar P."/>
            <person name="Koringa P.G."/>
            <person name="Patel N.V."/>
            <person name="Hinsu A.T."/>
            <person name="Kumar R."/>
            <person name="Pandey M."/>
            <person name="Agarwal S."/>
            <person name="Srivastava S."/>
            <person name="Singh M."/>
            <person name="Iquebal M.A."/>
            <person name="Jaiswal S."/>
            <person name="Angadi U.B."/>
            <person name="Kumar N."/>
            <person name="Raza M."/>
            <person name="Shah T.M."/>
            <person name="Rai A."/>
            <person name="Jena J.K."/>
        </authorList>
    </citation>
    <scope>NUCLEOTIDE SEQUENCE [LARGE SCALE GENOMIC DNA]</scope>
    <source>
        <strain evidence="6">DASCIFA01</strain>
        <tissue evidence="6">Testis</tissue>
    </source>
</reference>
<evidence type="ECO:0000256" key="5">
    <source>
        <dbReference type="SAM" id="Coils"/>
    </source>
</evidence>
<gene>
    <name evidence="6" type="ORF">ROHU_009394</name>
</gene>
<keyword evidence="7" id="KW-1185">Reference proteome</keyword>
<keyword evidence="4 5" id="KW-0175">Coiled coil</keyword>
<dbReference type="EMBL" id="QBIY01012939">
    <property type="protein sequence ID" value="RXN13845.1"/>
    <property type="molecule type" value="Genomic_DNA"/>
</dbReference>